<dbReference type="GO" id="GO:0004888">
    <property type="term" value="F:transmembrane signaling receptor activity"/>
    <property type="evidence" value="ECO:0007669"/>
    <property type="project" value="InterPro"/>
</dbReference>
<dbReference type="PANTHER" id="PTHR15028">
    <property type="entry name" value="CD72-RELATED"/>
    <property type="match status" value="1"/>
</dbReference>
<evidence type="ECO:0000313" key="4">
    <source>
        <dbReference type="Proteomes" id="UP000276834"/>
    </source>
</evidence>
<organism evidence="3 4">
    <name type="scientific">Chloebia gouldiae</name>
    <name type="common">Gouldian finch</name>
    <name type="synonym">Erythrura gouldiae</name>
    <dbReference type="NCBI Taxonomy" id="44316"/>
    <lineage>
        <taxon>Eukaryota</taxon>
        <taxon>Metazoa</taxon>
        <taxon>Chordata</taxon>
        <taxon>Craniata</taxon>
        <taxon>Vertebrata</taxon>
        <taxon>Euteleostomi</taxon>
        <taxon>Archelosauria</taxon>
        <taxon>Archosauria</taxon>
        <taxon>Dinosauria</taxon>
        <taxon>Saurischia</taxon>
        <taxon>Theropoda</taxon>
        <taxon>Coelurosauria</taxon>
        <taxon>Aves</taxon>
        <taxon>Neognathae</taxon>
        <taxon>Neoaves</taxon>
        <taxon>Telluraves</taxon>
        <taxon>Australaves</taxon>
        <taxon>Passeriformes</taxon>
        <taxon>Passeroidea</taxon>
        <taxon>Passeridae</taxon>
        <taxon>Chloebia</taxon>
    </lineage>
</organism>
<proteinExistence type="predicted"/>
<dbReference type="EMBL" id="QUSF01000074">
    <property type="protein sequence ID" value="RLV96107.1"/>
    <property type="molecule type" value="Genomic_DNA"/>
</dbReference>
<evidence type="ECO:0000256" key="2">
    <source>
        <dbReference type="SAM" id="Phobius"/>
    </source>
</evidence>
<evidence type="ECO:0000256" key="1">
    <source>
        <dbReference type="SAM" id="MobiDB-lite"/>
    </source>
</evidence>
<evidence type="ECO:0008006" key="5">
    <source>
        <dbReference type="Google" id="ProtNLM"/>
    </source>
</evidence>
<feature type="region of interest" description="Disordered" evidence="1">
    <location>
        <begin position="12"/>
        <end position="43"/>
    </location>
</feature>
<dbReference type="InterPro" id="IPR016187">
    <property type="entry name" value="CTDL_fold"/>
</dbReference>
<name>A0A3L8S494_CHLGU</name>
<dbReference type="OrthoDB" id="8953283at2759"/>
<dbReference type="STRING" id="44316.ENSEGOP00005016808"/>
<comment type="caution">
    <text evidence="3">The sequence shown here is derived from an EMBL/GenBank/DDBJ whole genome shotgun (WGS) entry which is preliminary data.</text>
</comment>
<keyword evidence="2" id="KW-1133">Transmembrane helix</keyword>
<dbReference type="GO" id="GO:0005886">
    <property type="term" value="C:plasma membrane"/>
    <property type="evidence" value="ECO:0007669"/>
    <property type="project" value="InterPro"/>
</dbReference>
<reference evidence="3 4" key="1">
    <citation type="journal article" date="2018" name="Proc. R. Soc. B">
        <title>A non-coding region near Follistatin controls head colour polymorphism in the Gouldian finch.</title>
        <authorList>
            <person name="Toomey M.B."/>
            <person name="Marques C.I."/>
            <person name="Andrade P."/>
            <person name="Araujo P.M."/>
            <person name="Sabatino S."/>
            <person name="Gazda M.A."/>
            <person name="Afonso S."/>
            <person name="Lopes R.J."/>
            <person name="Corbo J.C."/>
            <person name="Carneiro M."/>
        </authorList>
    </citation>
    <scope>NUCLEOTIDE SEQUENCE [LARGE SCALE GENOMIC DNA]</scope>
    <source>
        <strain evidence="3">Red01</strain>
        <tissue evidence="3">Muscle</tissue>
    </source>
</reference>
<sequence>MAQSVVYADLKFSAGPSSTDPDDDDSPYENVPLGPVAAAPSPGRWTRRWRVPTALLAASLLLLLLLLVAVVALGACHWQVTRSLQDSSHEHMAEQGRLSQELRVREQSLEQTQLELAWAREELQRAWHKGNISQLELKSSNAELGHTQQELAVLQKEMHVVQGRLNNSERTVSSLLACVNTDCCPRGWVLYRSKCLFISVTNKTWEQSQEDCEERLARLMVQDEWAPLTVPYFVYASNAHYWIGGRPFYRARRSTQMDNKHPVKRHITCWSLVNGELWSKWCNNAYQWICEKSPKLSSASET</sequence>
<dbReference type="SUPFAM" id="SSF56436">
    <property type="entry name" value="C-type lectin-like"/>
    <property type="match status" value="1"/>
</dbReference>
<keyword evidence="2" id="KW-0812">Transmembrane</keyword>
<dbReference type="PANTHER" id="PTHR15028:SF6">
    <property type="entry name" value="B-CELL DIFFERENTIATION ANTIGEN CD72"/>
    <property type="match status" value="1"/>
</dbReference>
<keyword evidence="2" id="KW-0472">Membrane</keyword>
<dbReference type="Gene3D" id="3.10.100.10">
    <property type="entry name" value="Mannose-Binding Protein A, subunit A"/>
    <property type="match status" value="1"/>
</dbReference>
<keyword evidence="4" id="KW-1185">Reference proteome</keyword>
<accession>A0A3L8S494</accession>
<dbReference type="AlphaFoldDB" id="A0A3L8S494"/>
<protein>
    <recommendedName>
        <fullName evidence="5">C-type lectin domain-containing protein</fullName>
    </recommendedName>
</protein>
<dbReference type="InterPro" id="IPR016186">
    <property type="entry name" value="C-type_lectin-like/link_sf"/>
</dbReference>
<evidence type="ECO:0000313" key="3">
    <source>
        <dbReference type="EMBL" id="RLV96107.1"/>
    </source>
</evidence>
<dbReference type="Proteomes" id="UP000276834">
    <property type="component" value="Unassembled WGS sequence"/>
</dbReference>
<feature type="transmembrane region" description="Helical" evidence="2">
    <location>
        <begin position="54"/>
        <end position="75"/>
    </location>
</feature>
<dbReference type="InterPro" id="IPR039689">
    <property type="entry name" value="CD72"/>
</dbReference>
<gene>
    <name evidence="3" type="ORF">DV515_00012690</name>
</gene>